<dbReference type="GO" id="GO:0030246">
    <property type="term" value="F:carbohydrate binding"/>
    <property type="evidence" value="ECO:0007669"/>
    <property type="project" value="UniProtKB-ARBA"/>
</dbReference>
<dbReference type="InterPro" id="IPR028082">
    <property type="entry name" value="Peripla_BP_I"/>
</dbReference>
<evidence type="ECO:0000256" key="2">
    <source>
        <dbReference type="ARBA" id="ARBA00007639"/>
    </source>
</evidence>
<comment type="similarity">
    <text evidence="2">Belongs to the bacterial solute-binding protein 2 family.</text>
</comment>
<name>A0A845ESF4_9BACL</name>
<evidence type="ECO:0000313" key="5">
    <source>
        <dbReference type="EMBL" id="MYL62010.1"/>
    </source>
</evidence>
<reference evidence="5 6" key="1">
    <citation type="submission" date="2019-11" db="EMBL/GenBank/DDBJ databases">
        <title>Genome sequences of 17 halophilic strains isolated from different environments.</title>
        <authorList>
            <person name="Furrow R.E."/>
        </authorList>
    </citation>
    <scope>NUCLEOTIDE SEQUENCE [LARGE SCALE GENOMIC DNA]</scope>
    <source>
        <strain evidence="5 6">22506_14_FS</strain>
    </source>
</reference>
<sequence length="332" mass="36958">MARWIYVIGGLLVTVAFSVFLFYSVRAFNLTPDRPSASYKAPDYRFVLVTEEVDNDYWRLVEKGARAAAEKHHVSLQYTGPKQANLDEHMKMIEMAAASKVDGIIAQGLNQEVSPTIINRVLEKGIPFLTIDTDAPESKRVAYVGTDNYYAGFLAGQALLKDTEGEVKVGIITGRFDSANQKLRVEGFKDAIKGSDRVNVVAIAESQITRIQAAEKTYEMIKDYPDVNAFYGTSALDAIGIVQVLESIGMTDRVYVIGFDVLPETLQLLKEGKLEATVEQKPYEMGYDAVELMIQVLEGDKVSTYHHTMTDVMRQKDLTQTETMTPGGMKQQ</sequence>
<comment type="caution">
    <text evidence="5">The sequence shown here is derived from an EMBL/GenBank/DDBJ whole genome shotgun (WGS) entry which is preliminary data.</text>
</comment>
<evidence type="ECO:0000259" key="4">
    <source>
        <dbReference type="Pfam" id="PF13407"/>
    </source>
</evidence>
<organism evidence="5 6">
    <name type="scientific">Guptibacillus hwajinpoensis</name>
    <dbReference type="NCBI Taxonomy" id="208199"/>
    <lineage>
        <taxon>Bacteria</taxon>
        <taxon>Bacillati</taxon>
        <taxon>Bacillota</taxon>
        <taxon>Bacilli</taxon>
        <taxon>Bacillales</taxon>
        <taxon>Guptibacillaceae</taxon>
        <taxon>Guptibacillus</taxon>
    </lineage>
</organism>
<gene>
    <name evidence="5" type="ORF">GLW07_01445</name>
</gene>
<proteinExistence type="inferred from homology"/>
<dbReference type="SUPFAM" id="SSF53822">
    <property type="entry name" value="Periplasmic binding protein-like I"/>
    <property type="match status" value="1"/>
</dbReference>
<dbReference type="PANTHER" id="PTHR46847">
    <property type="entry name" value="D-ALLOSE-BINDING PERIPLASMIC PROTEIN-RELATED"/>
    <property type="match status" value="1"/>
</dbReference>
<evidence type="ECO:0000256" key="1">
    <source>
        <dbReference type="ARBA" id="ARBA00004196"/>
    </source>
</evidence>
<dbReference type="Proteomes" id="UP000447833">
    <property type="component" value="Unassembled WGS sequence"/>
</dbReference>
<accession>A0A845ESF4</accession>
<protein>
    <submittedName>
        <fullName evidence="5">Substrate-binding domain-containing protein</fullName>
    </submittedName>
</protein>
<keyword evidence="3" id="KW-0732">Signal</keyword>
<dbReference type="AlphaFoldDB" id="A0A845ESF4"/>
<evidence type="ECO:0000313" key="6">
    <source>
        <dbReference type="Proteomes" id="UP000447833"/>
    </source>
</evidence>
<dbReference type="CDD" id="cd06314">
    <property type="entry name" value="PBP1_tmGBP"/>
    <property type="match status" value="1"/>
</dbReference>
<dbReference type="Pfam" id="PF13407">
    <property type="entry name" value="Peripla_BP_4"/>
    <property type="match status" value="1"/>
</dbReference>
<dbReference type="PANTHER" id="PTHR46847:SF1">
    <property type="entry name" value="D-ALLOSE-BINDING PERIPLASMIC PROTEIN-RELATED"/>
    <property type="match status" value="1"/>
</dbReference>
<dbReference type="RefSeq" id="WP_160917911.1">
    <property type="nucleotide sequence ID" value="NZ_WMEY01000001.1"/>
</dbReference>
<feature type="domain" description="Periplasmic binding protein" evidence="4">
    <location>
        <begin position="46"/>
        <end position="301"/>
    </location>
</feature>
<comment type="subcellular location">
    <subcellularLocation>
        <location evidence="1">Cell envelope</location>
    </subcellularLocation>
</comment>
<dbReference type="GO" id="GO:0030313">
    <property type="term" value="C:cell envelope"/>
    <property type="evidence" value="ECO:0007669"/>
    <property type="project" value="UniProtKB-SubCell"/>
</dbReference>
<dbReference type="EMBL" id="WMEY01000001">
    <property type="protein sequence ID" value="MYL62010.1"/>
    <property type="molecule type" value="Genomic_DNA"/>
</dbReference>
<evidence type="ECO:0000256" key="3">
    <source>
        <dbReference type="ARBA" id="ARBA00022729"/>
    </source>
</evidence>
<dbReference type="InterPro" id="IPR025997">
    <property type="entry name" value="SBP_2_dom"/>
</dbReference>
<dbReference type="Gene3D" id="3.40.50.2300">
    <property type="match status" value="2"/>
</dbReference>